<sequence>MKKAITASLLSAFVCPGAGHFYLKKYNIGTLISAVSLTGLVYLLYQAVERAREISDQILSGAVPLDIEIITRLVTQPPANAQYVTLATWVFILGWAVGIFDAYRQGHALDKKEEKAEEL</sequence>
<evidence type="ECO:0000313" key="3">
    <source>
        <dbReference type="Proteomes" id="UP000316416"/>
    </source>
</evidence>
<name>A0ABX6VAT1_9GAMM</name>
<dbReference type="RefSeq" id="WP_142873787.1">
    <property type="nucleotide sequence ID" value="NZ_CP045503.2"/>
</dbReference>
<evidence type="ECO:0008006" key="4">
    <source>
        <dbReference type="Google" id="ProtNLM"/>
    </source>
</evidence>
<organism evidence="2 3">
    <name type="scientific">Shewanella eurypsychrophilus</name>
    <dbReference type="NCBI Taxonomy" id="2593656"/>
    <lineage>
        <taxon>Bacteria</taxon>
        <taxon>Pseudomonadati</taxon>
        <taxon>Pseudomonadota</taxon>
        <taxon>Gammaproteobacteria</taxon>
        <taxon>Alteromonadales</taxon>
        <taxon>Shewanellaceae</taxon>
        <taxon>Shewanella</taxon>
    </lineage>
</organism>
<keyword evidence="1" id="KW-0812">Transmembrane</keyword>
<keyword evidence="3" id="KW-1185">Reference proteome</keyword>
<evidence type="ECO:0000256" key="1">
    <source>
        <dbReference type="SAM" id="Phobius"/>
    </source>
</evidence>
<gene>
    <name evidence="2" type="ORF">FM038_022235</name>
</gene>
<reference evidence="2" key="1">
    <citation type="submission" date="2021-07" db="EMBL/GenBank/DDBJ databases">
        <title>Shewanella sp. YLB-07 whole genome sequence.</title>
        <authorList>
            <person name="Yu L."/>
        </authorList>
    </citation>
    <scope>NUCLEOTIDE SEQUENCE</scope>
    <source>
        <strain evidence="2">YLB-08</strain>
    </source>
</reference>
<feature type="transmembrane region" description="Helical" evidence="1">
    <location>
        <begin position="29"/>
        <end position="45"/>
    </location>
</feature>
<accession>A0ABX6VAT1</accession>
<dbReference type="Proteomes" id="UP000316416">
    <property type="component" value="Chromosome"/>
</dbReference>
<keyword evidence="1" id="KW-0472">Membrane</keyword>
<evidence type="ECO:0000313" key="2">
    <source>
        <dbReference type="EMBL" id="QPG59783.1"/>
    </source>
</evidence>
<protein>
    <recommendedName>
        <fullName evidence="4">TM2 domain-containing protein</fullName>
    </recommendedName>
</protein>
<dbReference type="EMBL" id="CP045503">
    <property type="protein sequence ID" value="QPG59783.1"/>
    <property type="molecule type" value="Genomic_DNA"/>
</dbReference>
<keyword evidence="1" id="KW-1133">Transmembrane helix</keyword>
<feature type="transmembrane region" description="Helical" evidence="1">
    <location>
        <begin position="81"/>
        <end position="103"/>
    </location>
</feature>
<proteinExistence type="predicted"/>